<organism evidence="5 6">
    <name type="scientific">Novosphingobium indicum</name>
    <dbReference type="NCBI Taxonomy" id="462949"/>
    <lineage>
        <taxon>Bacteria</taxon>
        <taxon>Pseudomonadati</taxon>
        <taxon>Pseudomonadota</taxon>
        <taxon>Alphaproteobacteria</taxon>
        <taxon>Sphingomonadales</taxon>
        <taxon>Sphingomonadaceae</taxon>
        <taxon>Novosphingobium</taxon>
    </lineage>
</organism>
<keyword evidence="1" id="KW-0805">Transcription regulation</keyword>
<reference evidence="6" key="1">
    <citation type="journal article" date="2019" name="Int. J. Syst. Evol. Microbiol.">
        <title>The Global Catalogue of Microorganisms (GCM) 10K type strain sequencing project: providing services to taxonomists for standard genome sequencing and annotation.</title>
        <authorList>
            <consortium name="The Broad Institute Genomics Platform"/>
            <consortium name="The Broad Institute Genome Sequencing Center for Infectious Disease"/>
            <person name="Wu L."/>
            <person name="Ma J."/>
        </authorList>
    </citation>
    <scope>NUCLEOTIDE SEQUENCE [LARGE SCALE GENOMIC DNA]</scope>
    <source>
        <strain evidence="6">CGMCC 1.6784</strain>
    </source>
</reference>
<evidence type="ECO:0000313" key="6">
    <source>
        <dbReference type="Proteomes" id="UP000605099"/>
    </source>
</evidence>
<keyword evidence="2" id="KW-0238">DNA-binding</keyword>
<evidence type="ECO:0000313" key="5">
    <source>
        <dbReference type="EMBL" id="GGN51170.1"/>
    </source>
</evidence>
<sequence>MEPQGGLLRAQLARKTGCNLETIRYYEKVGLLPAPPRSANGYRVYSPELVQRLQFILRARDLGYAMEEIRSLLSLTDTGAQTCGEVMMRTRSHLDDVRRHISDLQKIENTLAITLSKCTGGDVPECPVLDALQFPMP</sequence>
<dbReference type="EMBL" id="BMLK01000010">
    <property type="protein sequence ID" value="GGN51170.1"/>
    <property type="molecule type" value="Genomic_DNA"/>
</dbReference>
<accession>A0ABQ2JQW1</accession>
<gene>
    <name evidence="5" type="ORF">GCM10011349_23470</name>
</gene>
<evidence type="ECO:0000256" key="3">
    <source>
        <dbReference type="ARBA" id="ARBA00023163"/>
    </source>
</evidence>
<dbReference type="InterPro" id="IPR009061">
    <property type="entry name" value="DNA-bd_dom_put_sf"/>
</dbReference>
<feature type="domain" description="HTH merR-type" evidence="4">
    <location>
        <begin position="11"/>
        <end position="75"/>
    </location>
</feature>
<protein>
    <submittedName>
        <fullName evidence="5">Transcriptional regulator</fullName>
    </submittedName>
</protein>
<evidence type="ECO:0000259" key="4">
    <source>
        <dbReference type="PROSITE" id="PS50937"/>
    </source>
</evidence>
<dbReference type="InterPro" id="IPR047057">
    <property type="entry name" value="MerR_fam"/>
</dbReference>
<evidence type="ECO:0000256" key="2">
    <source>
        <dbReference type="ARBA" id="ARBA00023125"/>
    </source>
</evidence>
<dbReference type="PRINTS" id="PR00040">
    <property type="entry name" value="HTHMERR"/>
</dbReference>
<dbReference type="PANTHER" id="PTHR30204:SF94">
    <property type="entry name" value="HEAVY METAL-DEPENDENT TRANSCRIPTIONAL REGULATOR HI_0293-RELATED"/>
    <property type="match status" value="1"/>
</dbReference>
<dbReference type="RefSeq" id="WP_188819885.1">
    <property type="nucleotide sequence ID" value="NZ_BMLK01000010.1"/>
</dbReference>
<dbReference type="PROSITE" id="PS50937">
    <property type="entry name" value="HTH_MERR_2"/>
    <property type="match status" value="1"/>
</dbReference>
<dbReference type="Pfam" id="PF13411">
    <property type="entry name" value="MerR_1"/>
    <property type="match status" value="1"/>
</dbReference>
<dbReference type="InterPro" id="IPR000551">
    <property type="entry name" value="MerR-type_HTH_dom"/>
</dbReference>
<name>A0ABQ2JQW1_9SPHN</name>
<comment type="caution">
    <text evidence="5">The sequence shown here is derived from an EMBL/GenBank/DDBJ whole genome shotgun (WGS) entry which is preliminary data.</text>
</comment>
<proteinExistence type="predicted"/>
<dbReference type="CDD" id="cd04785">
    <property type="entry name" value="HTH_CadR-PbrR-like"/>
    <property type="match status" value="1"/>
</dbReference>
<dbReference type="PROSITE" id="PS00552">
    <property type="entry name" value="HTH_MERR_1"/>
    <property type="match status" value="1"/>
</dbReference>
<evidence type="ECO:0000256" key="1">
    <source>
        <dbReference type="ARBA" id="ARBA00023015"/>
    </source>
</evidence>
<keyword evidence="3" id="KW-0804">Transcription</keyword>
<dbReference type="Gene3D" id="1.10.1660.10">
    <property type="match status" value="1"/>
</dbReference>
<keyword evidence="6" id="KW-1185">Reference proteome</keyword>
<dbReference type="SUPFAM" id="SSF46955">
    <property type="entry name" value="Putative DNA-binding domain"/>
    <property type="match status" value="1"/>
</dbReference>
<dbReference type="Proteomes" id="UP000605099">
    <property type="component" value="Unassembled WGS sequence"/>
</dbReference>
<dbReference type="PANTHER" id="PTHR30204">
    <property type="entry name" value="REDOX-CYCLING DRUG-SENSING TRANSCRIPTIONAL ACTIVATOR SOXR"/>
    <property type="match status" value="1"/>
</dbReference>
<dbReference type="SMART" id="SM00422">
    <property type="entry name" value="HTH_MERR"/>
    <property type="match status" value="1"/>
</dbReference>